<gene>
    <name evidence="6" type="ORF">ABC969_07580</name>
</gene>
<dbReference type="RefSeq" id="WP_345864074.1">
    <property type="nucleotide sequence ID" value="NZ_JBDIMF010000002.1"/>
</dbReference>
<dbReference type="PIRSF" id="PIRSF036461">
    <property type="entry name" value="Chmtx_methlestr"/>
    <property type="match status" value="1"/>
</dbReference>
<evidence type="ECO:0000259" key="5">
    <source>
        <dbReference type="PROSITE" id="PS50122"/>
    </source>
</evidence>
<dbReference type="EMBL" id="JBDIMF010000002">
    <property type="protein sequence ID" value="MEN2786277.1"/>
    <property type="molecule type" value="Genomic_DNA"/>
</dbReference>
<dbReference type="Proteomes" id="UP001404104">
    <property type="component" value="Unassembled WGS sequence"/>
</dbReference>
<evidence type="ECO:0000313" key="7">
    <source>
        <dbReference type="Proteomes" id="UP001404104"/>
    </source>
</evidence>
<feature type="active site" evidence="4">
    <location>
        <position position="40"/>
    </location>
</feature>
<reference evidence="6 7" key="1">
    <citation type="submission" date="2024-05" db="EMBL/GenBank/DDBJ databases">
        <authorList>
            <person name="Liu Q."/>
            <person name="Xin Y.-H."/>
        </authorList>
    </citation>
    <scope>NUCLEOTIDE SEQUENCE [LARGE SCALE GENOMIC DNA]</scope>
    <source>
        <strain evidence="6 7">CGMCC 1.15349</strain>
    </source>
</reference>
<organism evidence="6 7">
    <name type="scientific">Sphingomonas qilianensis</name>
    <dbReference type="NCBI Taxonomy" id="1736690"/>
    <lineage>
        <taxon>Bacteria</taxon>
        <taxon>Pseudomonadati</taxon>
        <taxon>Pseudomonadota</taxon>
        <taxon>Alphaproteobacteria</taxon>
        <taxon>Sphingomonadales</taxon>
        <taxon>Sphingomonadaceae</taxon>
        <taxon>Sphingomonas</taxon>
    </lineage>
</organism>
<dbReference type="EC" id="3.1.1.61" evidence="2"/>
<keyword evidence="4" id="KW-0145">Chemotaxis</keyword>
<keyword evidence="1 4" id="KW-0378">Hydrolase</keyword>
<dbReference type="PROSITE" id="PS50122">
    <property type="entry name" value="CHEB"/>
    <property type="match status" value="1"/>
</dbReference>
<dbReference type="PANTHER" id="PTHR42872">
    <property type="entry name" value="PROTEIN-GLUTAMATE METHYLESTERASE/PROTEIN-GLUTAMINE GLUTAMINASE"/>
    <property type="match status" value="1"/>
</dbReference>
<proteinExistence type="predicted"/>
<dbReference type="Gene3D" id="3.40.50.180">
    <property type="entry name" value="Methylesterase CheB, C-terminal domain"/>
    <property type="match status" value="1"/>
</dbReference>
<keyword evidence="7" id="KW-1185">Reference proteome</keyword>
<feature type="domain" description="CheB-type methylesterase" evidence="5">
    <location>
        <begin position="1"/>
        <end position="189"/>
    </location>
</feature>
<sequence length="337" mass="36415">MDSETTIIVIGASAGGVEALRTIVAALPADLDAAVFVTLHIGAHRSDLPWLLARAGNLPAKHPRDDEPIVKGNIYVAPPDHHMLIEAGNIRLTKGPRENWARPAIDPMFRSAAQAFGRSVIGVILTGGLNDGTAGLFEVKTHGGFAIVQDPAEATASNMPQSALENVDVDHVLTAARIGQCLKELAAKQHAPDALENVSALVAPEEMDMDAQFTLNKPVAVTCPDCGGALRRSQLGSLMQFSCHIGHVYTMEVMLAAQFLAVERFVEQAMRSLSERAELCGIMAEKLPALQENDAERQLWVAARKEAFDQNAFLRTMLTREWIHPARRGAIEMSHGV</sequence>
<feature type="active site" evidence="4">
    <location>
        <position position="13"/>
    </location>
</feature>
<dbReference type="InterPro" id="IPR035909">
    <property type="entry name" value="CheB_C"/>
</dbReference>
<dbReference type="InterPro" id="IPR011247">
    <property type="entry name" value="Chemotax_prot-Glu_Me-esterase"/>
</dbReference>
<protein>
    <recommendedName>
        <fullName evidence="2">protein-glutamate methylesterase</fullName>
        <ecNumber evidence="2">3.1.1.61</ecNumber>
    </recommendedName>
</protein>
<dbReference type="PANTHER" id="PTHR42872:SF6">
    <property type="entry name" value="PROTEIN-GLUTAMATE METHYLESTERASE_PROTEIN-GLUTAMINE GLUTAMINASE"/>
    <property type="match status" value="1"/>
</dbReference>
<feature type="active site" evidence="4">
    <location>
        <position position="131"/>
    </location>
</feature>
<dbReference type="InterPro" id="IPR000673">
    <property type="entry name" value="Sig_transdc_resp-reg_Me-estase"/>
</dbReference>
<evidence type="ECO:0000256" key="4">
    <source>
        <dbReference type="PROSITE-ProRule" id="PRU00050"/>
    </source>
</evidence>
<evidence type="ECO:0000256" key="2">
    <source>
        <dbReference type="ARBA" id="ARBA00039140"/>
    </source>
</evidence>
<accession>A0ABU9XR21</accession>
<comment type="catalytic activity">
    <reaction evidence="3">
        <text>[protein]-L-glutamate 5-O-methyl ester + H2O = L-glutamyl-[protein] + methanol + H(+)</text>
        <dbReference type="Rhea" id="RHEA:23236"/>
        <dbReference type="Rhea" id="RHEA-COMP:10208"/>
        <dbReference type="Rhea" id="RHEA-COMP:10311"/>
        <dbReference type="ChEBI" id="CHEBI:15377"/>
        <dbReference type="ChEBI" id="CHEBI:15378"/>
        <dbReference type="ChEBI" id="CHEBI:17790"/>
        <dbReference type="ChEBI" id="CHEBI:29973"/>
        <dbReference type="ChEBI" id="CHEBI:82795"/>
        <dbReference type="EC" id="3.1.1.61"/>
    </reaction>
</comment>
<comment type="caution">
    <text evidence="6">The sequence shown here is derived from an EMBL/GenBank/DDBJ whole genome shotgun (WGS) entry which is preliminary data.</text>
</comment>
<name>A0ABU9XR21_9SPHN</name>
<evidence type="ECO:0000313" key="6">
    <source>
        <dbReference type="EMBL" id="MEN2786277.1"/>
    </source>
</evidence>
<dbReference type="SUPFAM" id="SSF52738">
    <property type="entry name" value="Methylesterase CheB, C-terminal domain"/>
    <property type="match status" value="1"/>
</dbReference>
<dbReference type="CDD" id="cd16433">
    <property type="entry name" value="CheB"/>
    <property type="match status" value="1"/>
</dbReference>
<dbReference type="Pfam" id="PF01339">
    <property type="entry name" value="CheB_methylest"/>
    <property type="match status" value="1"/>
</dbReference>
<evidence type="ECO:0000256" key="1">
    <source>
        <dbReference type="ARBA" id="ARBA00022801"/>
    </source>
</evidence>
<evidence type="ECO:0000256" key="3">
    <source>
        <dbReference type="ARBA" id="ARBA00048267"/>
    </source>
</evidence>